<proteinExistence type="predicted"/>
<gene>
    <name evidence="1" type="ORF">PXEA_LOCUS37028</name>
</gene>
<organism evidence="1 2">
    <name type="scientific">Protopolystoma xenopodis</name>
    <dbReference type="NCBI Taxonomy" id="117903"/>
    <lineage>
        <taxon>Eukaryota</taxon>
        <taxon>Metazoa</taxon>
        <taxon>Spiralia</taxon>
        <taxon>Lophotrochozoa</taxon>
        <taxon>Platyhelminthes</taxon>
        <taxon>Monogenea</taxon>
        <taxon>Polyopisthocotylea</taxon>
        <taxon>Polystomatidea</taxon>
        <taxon>Polystomatidae</taxon>
        <taxon>Protopolystoma</taxon>
    </lineage>
</organism>
<comment type="caution">
    <text evidence="1">The sequence shown here is derived from an EMBL/GenBank/DDBJ whole genome shotgun (WGS) entry which is preliminary data.</text>
</comment>
<name>A0A448XS34_9PLAT</name>
<dbReference type="EMBL" id="CAAALY010283003">
    <property type="protein sequence ID" value="VEL43588.1"/>
    <property type="molecule type" value="Genomic_DNA"/>
</dbReference>
<protein>
    <submittedName>
        <fullName evidence="1">Uncharacterized protein</fullName>
    </submittedName>
</protein>
<reference evidence="1" key="1">
    <citation type="submission" date="2018-11" db="EMBL/GenBank/DDBJ databases">
        <authorList>
            <consortium name="Pathogen Informatics"/>
        </authorList>
    </citation>
    <scope>NUCLEOTIDE SEQUENCE</scope>
</reference>
<keyword evidence="2" id="KW-1185">Reference proteome</keyword>
<accession>A0A448XS34</accession>
<dbReference type="AlphaFoldDB" id="A0A448XS34"/>
<evidence type="ECO:0000313" key="2">
    <source>
        <dbReference type="Proteomes" id="UP000784294"/>
    </source>
</evidence>
<dbReference type="Proteomes" id="UP000784294">
    <property type="component" value="Unassembled WGS sequence"/>
</dbReference>
<sequence>MMAIAQQTSPGGPVTSLVSSAASASPAAAAAAAAAASVVAMAARVVTMPTREAGELVFGSQSLTVSQTSGAACHQVVHFNGRQRVQVPFTSDASRRYDTGLSSPDVVPVSRARSLQLFHRTYALRVGLWKSVELACSDLLQLNLPIPSSVNTIRPGNYMFITKLCCSFISRLPFAFS</sequence>
<evidence type="ECO:0000313" key="1">
    <source>
        <dbReference type="EMBL" id="VEL43588.1"/>
    </source>
</evidence>